<evidence type="ECO:0000256" key="1">
    <source>
        <dbReference type="SAM" id="Coils"/>
    </source>
</evidence>
<feature type="coiled-coil region" evidence="1">
    <location>
        <begin position="401"/>
        <end position="435"/>
    </location>
</feature>
<gene>
    <name evidence="5" type="primary">LOC102808890</name>
</gene>
<organism evidence="4 5">
    <name type="scientific">Saccoglossus kowalevskii</name>
    <name type="common">Acorn worm</name>
    <dbReference type="NCBI Taxonomy" id="10224"/>
    <lineage>
        <taxon>Eukaryota</taxon>
        <taxon>Metazoa</taxon>
        <taxon>Hemichordata</taxon>
        <taxon>Enteropneusta</taxon>
        <taxon>Harrimaniidae</taxon>
        <taxon>Saccoglossus</taxon>
    </lineage>
</organism>
<dbReference type="InterPro" id="IPR011641">
    <property type="entry name" value="Tyr-kin_ephrin_A/B_rcpt-like"/>
</dbReference>
<feature type="domain" description="Tyrosine-protein kinase ephrin type A/B receptor-like" evidence="3">
    <location>
        <begin position="536"/>
        <end position="577"/>
    </location>
</feature>
<dbReference type="SMART" id="SM01411">
    <property type="entry name" value="Ephrin_rec_like"/>
    <property type="match status" value="1"/>
</dbReference>
<keyword evidence="2" id="KW-1133">Transmembrane helix</keyword>
<reference evidence="5" key="1">
    <citation type="submission" date="2025-08" db="UniProtKB">
        <authorList>
            <consortium name="RefSeq"/>
        </authorList>
    </citation>
    <scope>IDENTIFICATION</scope>
    <source>
        <tissue evidence="5">Testes</tissue>
    </source>
</reference>
<keyword evidence="2" id="KW-0812">Transmembrane</keyword>
<feature type="transmembrane region" description="Helical" evidence="2">
    <location>
        <begin position="613"/>
        <end position="634"/>
    </location>
</feature>
<dbReference type="Gene3D" id="2.10.50.10">
    <property type="entry name" value="Tumor Necrosis Factor Receptor, subunit A, domain 2"/>
    <property type="match status" value="1"/>
</dbReference>
<name>A0ABM0LXN5_SACKO</name>
<evidence type="ECO:0000313" key="5">
    <source>
        <dbReference type="RefSeq" id="XP_006812526.1"/>
    </source>
</evidence>
<keyword evidence="4" id="KW-1185">Reference proteome</keyword>
<keyword evidence="2" id="KW-0472">Membrane</keyword>
<dbReference type="Proteomes" id="UP000694865">
    <property type="component" value="Unplaced"/>
</dbReference>
<dbReference type="Gene3D" id="1.20.120.330">
    <property type="entry name" value="Nucleotidyltransferases domain 2"/>
    <property type="match status" value="1"/>
</dbReference>
<dbReference type="GeneID" id="102808890"/>
<dbReference type="RefSeq" id="XP_006812526.1">
    <property type="nucleotide sequence ID" value="XM_006812463.1"/>
</dbReference>
<keyword evidence="1" id="KW-0175">Coiled coil</keyword>
<evidence type="ECO:0000259" key="3">
    <source>
        <dbReference type="Pfam" id="PF07699"/>
    </source>
</evidence>
<proteinExistence type="predicted"/>
<evidence type="ECO:0000313" key="4">
    <source>
        <dbReference type="Proteomes" id="UP000694865"/>
    </source>
</evidence>
<accession>A0ABM0LXN5</accession>
<evidence type="ECO:0000256" key="2">
    <source>
        <dbReference type="SAM" id="Phobius"/>
    </source>
</evidence>
<dbReference type="Pfam" id="PF07699">
    <property type="entry name" value="Ephrin_rec_like"/>
    <property type="match status" value="1"/>
</dbReference>
<protein>
    <submittedName>
        <fullName evidence="5">Uncharacterized protein LOC102808890</fullName>
    </submittedName>
</protein>
<sequence>MYFIFIKPPGTERRWCGSGADPPGFFFRGQLSTNPFGNSMMARLFGVTLDTNINAFITYDISDEIAALPKRDIIDLIVDILPSIDEMVLLINTFIDNVSEFTQSALREITLELIGFKEDLETIVIGRELFSDLPDILSPVRSRAQKIMYICTDLQQQLADESTRLSTGSVDSLLNYAHQLQSNIERCALLYVENVLKIRKDYTGVGLMFQAKLNIVALGFGSVQIEIVKSNMLGECSRFSDLYGLFKDDKATKGLIQLARSIKYKILTIGHKYLGGVFALAPDTDEFLFRFFGGVNILGVNAEANVFVTNEVIHFEIDGYIWDVCYATIFAQASVFVPWSDQRWTVRGEFGFGTQSLPMRMTDALINAANAFGEKATLRLTQAQDLVTDAQDGVSRAQQWLQDKKEDVDKANNKFDEAVNALDNAVAEIDSLQDDVQSAKDWLREKRLDIDNLCQMRNCHKICIPFIKCHWRRTRFLRIPSPSYYLSGCGIKITDPLCIAANIICAAIRAVAYVALGIAEKAVGVAMIALDAANDAPFKCLPCPPGSYQPGIGSATCLPCPDGYTTYKDSALRIDECNVSLVSDKTTPSQTTVVAIELNDPGSSGDILSVLDITAVSCSVIILLVIGIVIYFVVNRRNKRGVYRPIERRDLSLEMDETNNDPTSQNNLYDSSFGIDELVTEM</sequence>